<keyword evidence="1" id="KW-0413">Isomerase</keyword>
<comment type="caution">
    <text evidence="3">The sequence shown here is derived from an EMBL/GenBank/DDBJ whole genome shotgun (WGS) entry which is preliminary data.</text>
</comment>
<dbReference type="InterPro" id="IPR014347">
    <property type="entry name" value="Tautomerase/MIF_sf"/>
</dbReference>
<dbReference type="InterPro" id="IPR004370">
    <property type="entry name" value="4-OT-like_dom"/>
</dbReference>
<name>A0A497EK10_9CREN</name>
<dbReference type="Pfam" id="PF01361">
    <property type="entry name" value="Tautomerase"/>
    <property type="match status" value="1"/>
</dbReference>
<dbReference type="AlphaFoldDB" id="A0A497EK10"/>
<organism evidence="3 4">
    <name type="scientific">Thermoproteota archaeon</name>
    <dbReference type="NCBI Taxonomy" id="2056631"/>
    <lineage>
        <taxon>Archaea</taxon>
        <taxon>Thermoproteota</taxon>
    </lineage>
</organism>
<protein>
    <submittedName>
        <fullName evidence="3">4-oxalocrotonate tautomerase</fullName>
    </submittedName>
</protein>
<evidence type="ECO:0000259" key="2">
    <source>
        <dbReference type="Pfam" id="PF01361"/>
    </source>
</evidence>
<dbReference type="NCBIfam" id="NF041920">
    <property type="entry name" value="DmpI"/>
    <property type="match status" value="1"/>
</dbReference>
<evidence type="ECO:0000256" key="1">
    <source>
        <dbReference type="ARBA" id="ARBA00023235"/>
    </source>
</evidence>
<dbReference type="SUPFAM" id="SSF55331">
    <property type="entry name" value="Tautomerase/MIF"/>
    <property type="match status" value="1"/>
</dbReference>
<evidence type="ECO:0000313" key="3">
    <source>
        <dbReference type="EMBL" id="RLE46049.1"/>
    </source>
</evidence>
<feature type="domain" description="4-oxalocrotonate tautomerase-like" evidence="2">
    <location>
        <begin position="2"/>
        <end position="59"/>
    </location>
</feature>
<dbReference type="GO" id="GO:0016853">
    <property type="term" value="F:isomerase activity"/>
    <property type="evidence" value="ECO:0007669"/>
    <property type="project" value="UniProtKB-KW"/>
</dbReference>
<dbReference type="Gene3D" id="3.30.429.10">
    <property type="entry name" value="Macrophage Migration Inhibitory Factor"/>
    <property type="match status" value="1"/>
</dbReference>
<accession>A0A497EK10</accession>
<dbReference type="Proteomes" id="UP000278475">
    <property type="component" value="Unassembled WGS sequence"/>
</dbReference>
<evidence type="ECO:0000313" key="4">
    <source>
        <dbReference type="Proteomes" id="UP000278475"/>
    </source>
</evidence>
<dbReference type="EMBL" id="QMQV01000211">
    <property type="protein sequence ID" value="RLE46049.1"/>
    <property type="molecule type" value="Genomic_DNA"/>
</dbReference>
<gene>
    <name evidence="3" type="ORF">DRJ31_10460</name>
</gene>
<proteinExistence type="predicted"/>
<reference evidence="3 4" key="1">
    <citation type="submission" date="2018-06" db="EMBL/GenBank/DDBJ databases">
        <title>Extensive metabolic versatility and redundancy in microbially diverse, dynamic hydrothermal sediments.</title>
        <authorList>
            <person name="Dombrowski N."/>
            <person name="Teske A."/>
            <person name="Baker B.J."/>
        </authorList>
    </citation>
    <scope>NUCLEOTIDE SEQUENCE [LARGE SCALE GENOMIC DNA]</scope>
    <source>
        <strain evidence="3">B66_G16</strain>
    </source>
</reference>
<sequence length="66" mass="7367">MPVIVFEGPKLAKEQKEELVKLFTDAAQKVTGIRREAFTVLIKENEPDNVGVGGELLSKIISKERQ</sequence>